<comment type="caution">
    <text evidence="1">The sequence shown here is derived from an EMBL/GenBank/DDBJ whole genome shotgun (WGS) entry which is preliminary data.</text>
</comment>
<dbReference type="AlphaFoldDB" id="A0A813DMB8"/>
<sequence>NSLLHAISTPCLHFPAQSSFPSAPAAGSMDPAKTAADLSRQLGPGLKICILGSTSFSGADSEDLVKQVARQLQAALGQRAVFITGGMPGVQETFVKHCGDGRVFNVLPEGEKCNFGVGTVLHAGADMAQRRAVFAHLGDVYVTVEGGPGVAEEARVAYARGAFVLPLIRTGGASSGMFDFPAGAQQRPLFASEERWKLLASKESTTAVSAAALVALVLDFEAARSRPTRSSLAFSTSVLDRKEAARLEHFMVSLATGQEPPWLTPYLRKLGPAFAAANQVAAVACPFLYQFYAGLYKIYKALPQNAACGLWGLGACFFGGRYAAFFAAAEAFKTAGGDQMPEPHHTLTTF</sequence>
<dbReference type="Proteomes" id="UP000654075">
    <property type="component" value="Unassembled WGS sequence"/>
</dbReference>
<reference evidence="1" key="1">
    <citation type="submission" date="2021-02" db="EMBL/GenBank/DDBJ databases">
        <authorList>
            <person name="Dougan E. K."/>
            <person name="Rhodes N."/>
            <person name="Thang M."/>
            <person name="Chan C."/>
        </authorList>
    </citation>
    <scope>NUCLEOTIDE SEQUENCE</scope>
</reference>
<proteinExistence type="predicted"/>
<dbReference type="InterPro" id="IPR041164">
    <property type="entry name" value="LDcluster4"/>
</dbReference>
<dbReference type="SUPFAM" id="SSF102405">
    <property type="entry name" value="MCP/YpsA-like"/>
    <property type="match status" value="1"/>
</dbReference>
<dbReference type="EMBL" id="CAJNNV010002694">
    <property type="protein sequence ID" value="CAE8587640.1"/>
    <property type="molecule type" value="Genomic_DNA"/>
</dbReference>
<accession>A0A813DMB8</accession>
<dbReference type="Pfam" id="PF18306">
    <property type="entry name" value="LDcluster4"/>
    <property type="match status" value="1"/>
</dbReference>
<keyword evidence="2" id="KW-1185">Reference proteome</keyword>
<evidence type="ECO:0000313" key="1">
    <source>
        <dbReference type="EMBL" id="CAE8587640.1"/>
    </source>
</evidence>
<organism evidence="1 2">
    <name type="scientific">Polarella glacialis</name>
    <name type="common">Dinoflagellate</name>
    <dbReference type="NCBI Taxonomy" id="89957"/>
    <lineage>
        <taxon>Eukaryota</taxon>
        <taxon>Sar</taxon>
        <taxon>Alveolata</taxon>
        <taxon>Dinophyceae</taxon>
        <taxon>Suessiales</taxon>
        <taxon>Suessiaceae</taxon>
        <taxon>Polarella</taxon>
    </lineage>
</organism>
<feature type="non-terminal residue" evidence="1">
    <location>
        <position position="350"/>
    </location>
</feature>
<evidence type="ECO:0000313" key="2">
    <source>
        <dbReference type="Proteomes" id="UP000654075"/>
    </source>
</evidence>
<name>A0A813DMB8_POLGL</name>
<gene>
    <name evidence="1" type="ORF">PGLA1383_LOCUS6473</name>
</gene>
<dbReference type="Gene3D" id="3.40.50.450">
    <property type="match status" value="1"/>
</dbReference>
<protein>
    <submittedName>
        <fullName evidence="1">Uncharacterized protein</fullName>
    </submittedName>
</protein>
<dbReference type="OrthoDB" id="262547at2759"/>